<comment type="caution">
    <text evidence="2">The sequence shown here is derived from an EMBL/GenBank/DDBJ whole genome shotgun (WGS) entry which is preliminary data.</text>
</comment>
<feature type="region of interest" description="Disordered" evidence="1">
    <location>
        <begin position="416"/>
        <end position="451"/>
    </location>
</feature>
<organism evidence="2 3">
    <name type="scientific">Alienimonas chondri</name>
    <dbReference type="NCBI Taxonomy" id="2681879"/>
    <lineage>
        <taxon>Bacteria</taxon>
        <taxon>Pseudomonadati</taxon>
        <taxon>Planctomycetota</taxon>
        <taxon>Planctomycetia</taxon>
        <taxon>Planctomycetales</taxon>
        <taxon>Planctomycetaceae</taxon>
        <taxon>Alienimonas</taxon>
    </lineage>
</organism>
<keyword evidence="3" id="KW-1185">Reference proteome</keyword>
<protein>
    <submittedName>
        <fullName evidence="2">Uncharacterized protein</fullName>
    </submittedName>
</protein>
<gene>
    <name evidence="2" type="ORF">LzC2_38240</name>
</gene>
<dbReference type="EMBL" id="WTPX01000189">
    <property type="protein sequence ID" value="NNJ27716.1"/>
    <property type="molecule type" value="Genomic_DNA"/>
</dbReference>
<name>A0ABX1VHZ8_9PLAN</name>
<evidence type="ECO:0000313" key="2">
    <source>
        <dbReference type="EMBL" id="NNJ27716.1"/>
    </source>
</evidence>
<evidence type="ECO:0000256" key="1">
    <source>
        <dbReference type="SAM" id="MobiDB-lite"/>
    </source>
</evidence>
<evidence type="ECO:0000313" key="3">
    <source>
        <dbReference type="Proteomes" id="UP000609651"/>
    </source>
</evidence>
<feature type="compositionally biased region" description="Basic and acidic residues" evidence="1">
    <location>
        <begin position="429"/>
        <end position="451"/>
    </location>
</feature>
<accession>A0ABX1VHZ8</accession>
<proteinExistence type="predicted"/>
<reference evidence="2 3" key="1">
    <citation type="journal article" date="2020" name="Syst. Appl. Microbiol.">
        <title>Alienimonas chondri sp. nov., a novel planctomycete isolated from the biofilm of the red alga Chondrus crispus.</title>
        <authorList>
            <person name="Vitorino I."/>
            <person name="Albuquerque L."/>
            <person name="Wiegand S."/>
            <person name="Kallscheuer N."/>
            <person name="da Costa M.S."/>
            <person name="Lobo-da-Cunha A."/>
            <person name="Jogler C."/>
            <person name="Lage O.M."/>
        </authorList>
    </citation>
    <scope>NUCLEOTIDE SEQUENCE [LARGE SCALE GENOMIC DNA]</scope>
    <source>
        <strain evidence="2 3">LzC2</strain>
    </source>
</reference>
<dbReference type="Proteomes" id="UP000609651">
    <property type="component" value="Unassembled WGS sequence"/>
</dbReference>
<sequence length="451" mass="49542">MDLIRRPGPTLGLVSEPFPLPVRAERFNVCGASQRRSHAVLPQPLWRGSDEQRRQIDRLRRIRPVIIARPGHRLVEGVGHVRERPEGAVGRADGQRRGPLSVDLLCRSVSPVTGFDVLPLGRRLVRPTVLRVEDVHVENRPRCVRLHRQHRHAFGGVQHKRRPRRRGGLKRPLEMLVEPQLRGDFVLRGVLMVVMRGANDPPLIGGDFLNRLRKIADPPVEIVRGAEKNNGTGDLPQTDVVAQRRVEQRAVVVAIADAAAGGRRGLHAVVDGGHHREFPAHGMPVDAQPVGVDRGLILQKRQCPPGGHGGEEPPAVPRRLDGIQRPRRRLGAGEDVPRVAAGGVIAVDGAPVGGRSISGVVRLAIPEQFHLGGADSIIFCRDAPRPRDRDRGVPAFRVGDAGVRVGELPAAVDLHQPGDRFPLRQSRRSAVDRGERRLLPFKDADTESHDL</sequence>